<dbReference type="EnsemblMetazoa" id="GAUT013993-RA">
    <property type="protein sequence ID" value="GAUT013993-PA"/>
    <property type="gene ID" value="GAUT013993"/>
</dbReference>
<evidence type="ECO:0000313" key="3">
    <source>
        <dbReference type="Proteomes" id="UP000078200"/>
    </source>
</evidence>
<dbReference type="AlphaFoldDB" id="A0A1A9USL8"/>
<organism evidence="2 3">
    <name type="scientific">Glossina austeni</name>
    <name type="common">Savannah tsetse fly</name>
    <dbReference type="NCBI Taxonomy" id="7395"/>
    <lineage>
        <taxon>Eukaryota</taxon>
        <taxon>Metazoa</taxon>
        <taxon>Ecdysozoa</taxon>
        <taxon>Arthropoda</taxon>
        <taxon>Hexapoda</taxon>
        <taxon>Insecta</taxon>
        <taxon>Pterygota</taxon>
        <taxon>Neoptera</taxon>
        <taxon>Endopterygota</taxon>
        <taxon>Diptera</taxon>
        <taxon>Brachycera</taxon>
        <taxon>Muscomorpha</taxon>
        <taxon>Hippoboscoidea</taxon>
        <taxon>Glossinidae</taxon>
        <taxon>Glossina</taxon>
    </lineage>
</organism>
<reference evidence="2" key="1">
    <citation type="submission" date="2020-05" db="UniProtKB">
        <authorList>
            <consortium name="EnsemblMetazoa"/>
        </authorList>
    </citation>
    <scope>IDENTIFICATION</scope>
    <source>
        <strain evidence="2">TTRI</strain>
    </source>
</reference>
<name>A0A1A9USL8_GLOAU</name>
<keyword evidence="3" id="KW-1185">Reference proteome</keyword>
<proteinExistence type="predicted"/>
<evidence type="ECO:0000313" key="2">
    <source>
        <dbReference type="EnsemblMetazoa" id="GAUT013993-PA"/>
    </source>
</evidence>
<sequence length="242" mass="27090">MTFKSCTRYSRWHDMLLTMVMALRHATFENLNCGGRLRKKITCNHNDDNDDDDGGDGDNNSGQPYQEVSMYLTKVDVGDVWQRVKCQTSSFDSKIKHYPCSATTYYKSFFRRLEYDIEINGLRSAMPPLGLLGGSVFVYLKAALAPSQVFCIKQKSFLSATCSSTSSSTSSSSSSSSSSSCNSNSSRRNNNGHTYRIRLCIIVGEVFHISGSVLLCEKHCHDMQTPFRDEMSQTPKCCHKNA</sequence>
<protein>
    <submittedName>
        <fullName evidence="2">Uncharacterized protein</fullName>
    </submittedName>
</protein>
<feature type="region of interest" description="Disordered" evidence="1">
    <location>
        <begin position="165"/>
        <end position="188"/>
    </location>
</feature>
<dbReference type="VEuPathDB" id="VectorBase:GAUT013993"/>
<dbReference type="Proteomes" id="UP000078200">
    <property type="component" value="Unassembled WGS sequence"/>
</dbReference>
<evidence type="ECO:0000256" key="1">
    <source>
        <dbReference type="SAM" id="MobiDB-lite"/>
    </source>
</evidence>
<accession>A0A1A9USL8</accession>